<dbReference type="InterPro" id="IPR001451">
    <property type="entry name" value="Hexapep"/>
</dbReference>
<dbReference type="PATRIC" id="fig|1423730.4.peg.1135"/>
<dbReference type="InterPro" id="IPR011004">
    <property type="entry name" value="Trimer_LpxA-like_sf"/>
</dbReference>
<dbReference type="PANTHER" id="PTHR43017">
    <property type="entry name" value="GALACTOSIDE O-ACETYLTRANSFERASE"/>
    <property type="match status" value="1"/>
</dbReference>
<comment type="caution">
    <text evidence="7">The sequence shown here is derived from an EMBL/GenBank/DDBJ whole genome shotgun (WGS) entry which is preliminary data.</text>
</comment>
<dbReference type="GO" id="GO:0008870">
    <property type="term" value="F:galactoside O-acetyltransferase activity"/>
    <property type="evidence" value="ECO:0007669"/>
    <property type="project" value="TreeGrafter"/>
</dbReference>
<dbReference type="AlphaFoldDB" id="A0A0R2F968"/>
<evidence type="ECO:0000256" key="3">
    <source>
        <dbReference type="ARBA" id="ARBA00022737"/>
    </source>
</evidence>
<evidence type="ECO:0000313" key="7">
    <source>
        <dbReference type="EMBL" id="KRN24865.1"/>
    </source>
</evidence>
<dbReference type="FunFam" id="2.160.10.10:FF:000025">
    <property type="entry name" value="Hexapeptide-repeat containing-acetyltransferase"/>
    <property type="match status" value="1"/>
</dbReference>
<keyword evidence="2 5" id="KW-0808">Transferase</keyword>
<dbReference type="Pfam" id="PF14602">
    <property type="entry name" value="Hexapep_2"/>
    <property type="match status" value="1"/>
</dbReference>
<dbReference type="SUPFAM" id="SSF51161">
    <property type="entry name" value="Trimeric LpxA-like enzymes"/>
    <property type="match status" value="1"/>
</dbReference>
<organism evidence="7 8">
    <name type="scientific">Lacticaseibacillus camelliae DSM 22697 = JCM 13995</name>
    <dbReference type="NCBI Taxonomy" id="1423730"/>
    <lineage>
        <taxon>Bacteria</taxon>
        <taxon>Bacillati</taxon>
        <taxon>Bacillota</taxon>
        <taxon>Bacilli</taxon>
        <taxon>Lactobacillales</taxon>
        <taxon>Lactobacillaceae</taxon>
        <taxon>Lacticaseibacillus</taxon>
    </lineage>
</organism>
<keyword evidence="8" id="KW-1185">Reference proteome</keyword>
<evidence type="ECO:0000256" key="1">
    <source>
        <dbReference type="ARBA" id="ARBA00007274"/>
    </source>
</evidence>
<dbReference type="Proteomes" id="UP000050865">
    <property type="component" value="Unassembled WGS sequence"/>
</dbReference>
<dbReference type="PANTHER" id="PTHR43017:SF1">
    <property type="entry name" value="ACETYLTRANSFERASE YJL218W-RELATED"/>
    <property type="match status" value="1"/>
</dbReference>
<keyword evidence="3" id="KW-0677">Repeat</keyword>
<dbReference type="Gene3D" id="2.160.10.10">
    <property type="entry name" value="Hexapeptide repeat proteins"/>
    <property type="match status" value="1"/>
</dbReference>
<evidence type="ECO:0000259" key="6">
    <source>
        <dbReference type="SMART" id="SM01266"/>
    </source>
</evidence>
<dbReference type="Pfam" id="PF12464">
    <property type="entry name" value="Mac"/>
    <property type="match status" value="1"/>
</dbReference>
<proteinExistence type="inferred from homology"/>
<evidence type="ECO:0000256" key="4">
    <source>
        <dbReference type="ARBA" id="ARBA00023315"/>
    </source>
</evidence>
<dbReference type="CDD" id="cd03357">
    <property type="entry name" value="LbH_MAT_GAT"/>
    <property type="match status" value="1"/>
</dbReference>
<keyword evidence="4 5" id="KW-0012">Acyltransferase</keyword>
<name>A0A0R2F968_9LACO</name>
<protein>
    <recommendedName>
        <fullName evidence="5">Acetyltransferase</fullName>
        <ecNumber evidence="5">2.3.1.-</ecNumber>
    </recommendedName>
</protein>
<evidence type="ECO:0000313" key="8">
    <source>
        <dbReference type="Proteomes" id="UP000050865"/>
    </source>
</evidence>
<evidence type="ECO:0000256" key="2">
    <source>
        <dbReference type="ARBA" id="ARBA00022679"/>
    </source>
</evidence>
<evidence type="ECO:0000256" key="5">
    <source>
        <dbReference type="RuleBase" id="RU367021"/>
    </source>
</evidence>
<sequence>MLSGQLYDASAKDLHEARMRSRLLTESFNRISVADQTGRRTILKQLFKAFGEGGYIEPRLQVDYGSHISIGKDFYANYDSILLDVAPITIGDNVMLGPRVSLLTPAHPLDADVRNSGLEYAKPITIGDNVWFGGGCIVLPGVTIGSNVVVGAGAIVTKDVPDGVVVVGNPARVLRPLTAADTELWTAKQQAYLADMKALEQAN</sequence>
<dbReference type="EC" id="2.3.1.-" evidence="5"/>
<comment type="similarity">
    <text evidence="1 5">Belongs to the transferase hexapeptide repeat family.</text>
</comment>
<dbReference type="EMBL" id="AYZJ01000020">
    <property type="protein sequence ID" value="KRN24865.1"/>
    <property type="molecule type" value="Genomic_DNA"/>
</dbReference>
<feature type="domain" description="Maltose/galactoside acetyltransferase" evidence="6">
    <location>
        <begin position="1"/>
        <end position="52"/>
    </location>
</feature>
<dbReference type="InterPro" id="IPR024688">
    <property type="entry name" value="Mac_dom"/>
</dbReference>
<accession>A0A0R2F968</accession>
<gene>
    <name evidence="7" type="ORF">FC75_GL001080</name>
</gene>
<dbReference type="SMART" id="SM01266">
    <property type="entry name" value="Mac"/>
    <property type="match status" value="1"/>
</dbReference>
<dbReference type="InterPro" id="IPR039369">
    <property type="entry name" value="LacA-like"/>
</dbReference>
<dbReference type="STRING" id="1423730.FC75_GL001080"/>
<reference evidence="7 8" key="1">
    <citation type="journal article" date="2015" name="Genome Announc.">
        <title>Expanding the biotechnology potential of lactobacilli through comparative genomics of 213 strains and associated genera.</title>
        <authorList>
            <person name="Sun Z."/>
            <person name="Harris H.M."/>
            <person name="McCann A."/>
            <person name="Guo C."/>
            <person name="Argimon S."/>
            <person name="Zhang W."/>
            <person name="Yang X."/>
            <person name="Jeffery I.B."/>
            <person name="Cooney J.C."/>
            <person name="Kagawa T.F."/>
            <person name="Liu W."/>
            <person name="Song Y."/>
            <person name="Salvetti E."/>
            <person name="Wrobel A."/>
            <person name="Rasinkangas P."/>
            <person name="Parkhill J."/>
            <person name="Rea M.C."/>
            <person name="O'Sullivan O."/>
            <person name="Ritari J."/>
            <person name="Douillard F.P."/>
            <person name="Paul Ross R."/>
            <person name="Yang R."/>
            <person name="Briner A.E."/>
            <person name="Felis G.E."/>
            <person name="de Vos W.M."/>
            <person name="Barrangou R."/>
            <person name="Klaenhammer T.R."/>
            <person name="Caufield P.W."/>
            <person name="Cui Y."/>
            <person name="Zhang H."/>
            <person name="O'Toole P.W."/>
        </authorList>
    </citation>
    <scope>NUCLEOTIDE SEQUENCE [LARGE SCALE GENOMIC DNA]</scope>
    <source>
        <strain evidence="7 8">DSM 22697</strain>
    </source>
</reference>